<dbReference type="PANTHER" id="PTHR37476">
    <property type="entry name" value="COILED-COIL DOMAIN-CONTAINING PROTEIN 171"/>
    <property type="match status" value="1"/>
</dbReference>
<evidence type="ECO:0000313" key="1">
    <source>
        <dbReference type="Ensembl" id="ENSPKIP00000034121.1"/>
    </source>
</evidence>
<protein>
    <submittedName>
        <fullName evidence="1">Uncharacterized protein</fullName>
    </submittedName>
</protein>
<name>A0A3B3SVG9_9TELE</name>
<organism evidence="1 2">
    <name type="scientific">Paramormyrops kingsleyae</name>
    <dbReference type="NCBI Taxonomy" id="1676925"/>
    <lineage>
        <taxon>Eukaryota</taxon>
        <taxon>Metazoa</taxon>
        <taxon>Chordata</taxon>
        <taxon>Craniata</taxon>
        <taxon>Vertebrata</taxon>
        <taxon>Euteleostomi</taxon>
        <taxon>Actinopterygii</taxon>
        <taxon>Neopterygii</taxon>
        <taxon>Teleostei</taxon>
        <taxon>Osteoglossocephala</taxon>
        <taxon>Osteoglossomorpha</taxon>
        <taxon>Osteoglossiformes</taxon>
        <taxon>Mormyridae</taxon>
        <taxon>Paramormyrops</taxon>
    </lineage>
</organism>
<accession>A0A3B3SVG9</accession>
<dbReference type="GeneTree" id="ENSGT01060000248998"/>
<keyword evidence="2" id="KW-1185">Reference proteome</keyword>
<dbReference type="AlphaFoldDB" id="A0A3B3SVG9"/>
<dbReference type="PANTHER" id="PTHR37476:SF1">
    <property type="entry name" value="COILED-COIL DOMAIN-CONTAINING PROTEIN 171"/>
    <property type="match status" value="1"/>
</dbReference>
<dbReference type="Proteomes" id="UP000261540">
    <property type="component" value="Unplaced"/>
</dbReference>
<dbReference type="Ensembl" id="ENSPKIT00000015021.1">
    <property type="protein sequence ID" value="ENSPKIP00000034121.1"/>
    <property type="gene ID" value="ENSPKIG00000013576.1"/>
</dbReference>
<sequence length="144" mass="15666">MTLLSPPPEKDQALRQLSKSVSQLQQDKLELERGVQHAERGLRAAYLDIVFMFKGGPEIYLCYCGIICFAELFQMACTRMALLEAEGSSLRAHAAALKAELQDACLRNGQGVQVRAARKTVPCLSSACPLYTPCLSSTATLLCG</sequence>
<reference evidence="1" key="1">
    <citation type="submission" date="2025-08" db="UniProtKB">
        <authorList>
            <consortium name="Ensembl"/>
        </authorList>
    </citation>
    <scope>IDENTIFICATION</scope>
</reference>
<evidence type="ECO:0000313" key="2">
    <source>
        <dbReference type="Proteomes" id="UP000261540"/>
    </source>
</evidence>
<proteinExistence type="predicted"/>
<reference evidence="1" key="2">
    <citation type="submission" date="2025-09" db="UniProtKB">
        <authorList>
            <consortium name="Ensembl"/>
        </authorList>
    </citation>
    <scope>IDENTIFICATION</scope>
</reference>